<gene>
    <name evidence="2" type="ORF">Q766_10185</name>
</gene>
<dbReference type="AlphaFoldDB" id="A0A0A2MK14"/>
<evidence type="ECO:0000313" key="3">
    <source>
        <dbReference type="Proteomes" id="UP000030111"/>
    </source>
</evidence>
<feature type="transmembrane region" description="Helical" evidence="1">
    <location>
        <begin position="12"/>
        <end position="32"/>
    </location>
</feature>
<evidence type="ECO:0000256" key="1">
    <source>
        <dbReference type="SAM" id="Phobius"/>
    </source>
</evidence>
<dbReference type="EMBL" id="JRLY01000007">
    <property type="protein sequence ID" value="KGO92982.1"/>
    <property type="molecule type" value="Genomic_DNA"/>
</dbReference>
<name>A0A0A2MK14_9FLAO</name>
<evidence type="ECO:0000313" key="2">
    <source>
        <dbReference type="EMBL" id="KGO92982.1"/>
    </source>
</evidence>
<dbReference type="Proteomes" id="UP000030111">
    <property type="component" value="Unassembled WGS sequence"/>
</dbReference>
<dbReference type="RefSeq" id="WP_026992987.1">
    <property type="nucleotide sequence ID" value="NZ_JRLY01000007.1"/>
</dbReference>
<dbReference type="STRING" id="1121898.GCA_000422725_02653"/>
<keyword evidence="1" id="KW-0812">Transmembrane</keyword>
<sequence>METTTPYTKTQNISRIALGAMLVTAGIGHLSFSRKEFQAQVPNWVPMDKDTVVLLSGVAEILLGASIAGLKNERVTTGIVAASFFAAVFPGNVAQYKNHRDGFGLDTDNKRLARLLFQPVLIGWALFGSGALNTKRKEVSTVK</sequence>
<dbReference type="OrthoDB" id="9788974at2"/>
<organism evidence="2 3">
    <name type="scientific">Flavobacterium subsaxonicum WB 4.1-42 = DSM 21790</name>
    <dbReference type="NCBI Taxonomy" id="1121898"/>
    <lineage>
        <taxon>Bacteria</taxon>
        <taxon>Pseudomonadati</taxon>
        <taxon>Bacteroidota</taxon>
        <taxon>Flavobacteriia</taxon>
        <taxon>Flavobacteriales</taxon>
        <taxon>Flavobacteriaceae</taxon>
        <taxon>Flavobacterium</taxon>
    </lineage>
</organism>
<dbReference type="eggNOG" id="COG4270">
    <property type="taxonomic scope" value="Bacteria"/>
</dbReference>
<keyword evidence="1" id="KW-1133">Transmembrane helix</keyword>
<protein>
    <submittedName>
        <fullName evidence="2">Membrane protein</fullName>
    </submittedName>
</protein>
<feature type="transmembrane region" description="Helical" evidence="1">
    <location>
        <begin position="116"/>
        <end position="134"/>
    </location>
</feature>
<keyword evidence="1" id="KW-0472">Membrane</keyword>
<feature type="transmembrane region" description="Helical" evidence="1">
    <location>
        <begin position="77"/>
        <end position="96"/>
    </location>
</feature>
<reference evidence="2 3" key="1">
    <citation type="submission" date="2013-09" db="EMBL/GenBank/DDBJ databases">
        <authorList>
            <person name="Zeng Z."/>
            <person name="Chen C."/>
        </authorList>
    </citation>
    <scope>NUCLEOTIDE SEQUENCE [LARGE SCALE GENOMIC DNA]</scope>
    <source>
        <strain evidence="2 3">WB 4.1-42</strain>
    </source>
</reference>
<comment type="caution">
    <text evidence="2">The sequence shown here is derived from an EMBL/GenBank/DDBJ whole genome shotgun (WGS) entry which is preliminary data.</text>
</comment>
<accession>A0A0A2MK14</accession>
<keyword evidence="3" id="KW-1185">Reference proteome</keyword>
<dbReference type="PANTHER" id="PTHR36974">
    <property type="entry name" value="MEMBRANE PROTEIN-RELATED"/>
    <property type="match status" value="1"/>
</dbReference>
<feature type="transmembrane region" description="Helical" evidence="1">
    <location>
        <begin position="52"/>
        <end position="70"/>
    </location>
</feature>
<dbReference type="PANTHER" id="PTHR36974:SF1">
    <property type="entry name" value="DOXX FAMILY MEMBRANE PROTEIN"/>
    <property type="match status" value="1"/>
</dbReference>
<proteinExistence type="predicted"/>